<keyword evidence="2" id="KW-1185">Reference proteome</keyword>
<dbReference type="EMBL" id="CM042011">
    <property type="protein sequence ID" value="KAI3766431.1"/>
    <property type="molecule type" value="Genomic_DNA"/>
</dbReference>
<gene>
    <name evidence="1" type="ORF">L2E82_16489</name>
</gene>
<comment type="caution">
    <text evidence="1">The sequence shown here is derived from an EMBL/GenBank/DDBJ whole genome shotgun (WGS) entry which is preliminary data.</text>
</comment>
<sequence>MSSTACSSLQWRDEVSSSKYLQTSRGFPYRTWNSPKCLIARQIDCFCHGRHNLDALPILHCCRFPLGSISFVDLVNWLPLKCRQVIIDSRNSFKIGVTFNVISDQLAPLLQLQLKKEFAVVVEEGGIATPHRRHHPPSRLQPALNCSIERSLPCLSLPRMDTVGFRWSFNRSWNCPIEPEINAKLRGRMFANCGQGHKMEPAFAENKEVIAFQFTIKLLQ</sequence>
<evidence type="ECO:0000313" key="1">
    <source>
        <dbReference type="EMBL" id="KAI3766431.1"/>
    </source>
</evidence>
<organism evidence="1 2">
    <name type="scientific">Cichorium intybus</name>
    <name type="common">Chicory</name>
    <dbReference type="NCBI Taxonomy" id="13427"/>
    <lineage>
        <taxon>Eukaryota</taxon>
        <taxon>Viridiplantae</taxon>
        <taxon>Streptophyta</taxon>
        <taxon>Embryophyta</taxon>
        <taxon>Tracheophyta</taxon>
        <taxon>Spermatophyta</taxon>
        <taxon>Magnoliopsida</taxon>
        <taxon>eudicotyledons</taxon>
        <taxon>Gunneridae</taxon>
        <taxon>Pentapetalae</taxon>
        <taxon>asterids</taxon>
        <taxon>campanulids</taxon>
        <taxon>Asterales</taxon>
        <taxon>Asteraceae</taxon>
        <taxon>Cichorioideae</taxon>
        <taxon>Cichorieae</taxon>
        <taxon>Cichoriinae</taxon>
        <taxon>Cichorium</taxon>
    </lineage>
</organism>
<accession>A0ACB9F663</accession>
<dbReference type="Proteomes" id="UP001055811">
    <property type="component" value="Linkage Group LG03"/>
</dbReference>
<reference evidence="2" key="1">
    <citation type="journal article" date="2022" name="Mol. Ecol. Resour.">
        <title>The genomes of chicory, endive, great burdock and yacon provide insights into Asteraceae palaeo-polyploidization history and plant inulin production.</title>
        <authorList>
            <person name="Fan W."/>
            <person name="Wang S."/>
            <person name="Wang H."/>
            <person name="Wang A."/>
            <person name="Jiang F."/>
            <person name="Liu H."/>
            <person name="Zhao H."/>
            <person name="Xu D."/>
            <person name="Zhang Y."/>
        </authorList>
    </citation>
    <scope>NUCLEOTIDE SEQUENCE [LARGE SCALE GENOMIC DNA]</scope>
    <source>
        <strain evidence="2">cv. Punajuju</strain>
    </source>
</reference>
<evidence type="ECO:0000313" key="2">
    <source>
        <dbReference type="Proteomes" id="UP001055811"/>
    </source>
</evidence>
<proteinExistence type="predicted"/>
<name>A0ACB9F663_CICIN</name>
<protein>
    <submittedName>
        <fullName evidence="1">Uncharacterized protein</fullName>
    </submittedName>
</protein>
<reference evidence="1 2" key="2">
    <citation type="journal article" date="2022" name="Mol. Ecol. Resour.">
        <title>The genomes of chicory, endive, great burdock and yacon provide insights into Asteraceae paleo-polyploidization history and plant inulin production.</title>
        <authorList>
            <person name="Fan W."/>
            <person name="Wang S."/>
            <person name="Wang H."/>
            <person name="Wang A."/>
            <person name="Jiang F."/>
            <person name="Liu H."/>
            <person name="Zhao H."/>
            <person name="Xu D."/>
            <person name="Zhang Y."/>
        </authorList>
    </citation>
    <scope>NUCLEOTIDE SEQUENCE [LARGE SCALE GENOMIC DNA]</scope>
    <source>
        <strain evidence="2">cv. Punajuju</strain>
        <tissue evidence="1">Leaves</tissue>
    </source>
</reference>